<dbReference type="Gene3D" id="3.40.50.300">
    <property type="entry name" value="P-loop containing nucleotide triphosphate hydrolases"/>
    <property type="match status" value="1"/>
</dbReference>
<evidence type="ECO:0000259" key="3">
    <source>
        <dbReference type="Pfam" id="PF13614"/>
    </source>
</evidence>
<dbReference type="PANTHER" id="PTHR43384:SF6">
    <property type="entry name" value="SEPTUM SITE-DETERMINING PROTEIN MIND HOMOLOG, CHLOROPLASTIC"/>
    <property type="match status" value="1"/>
</dbReference>
<accession>A0A348G5L4</accession>
<dbReference type="AlphaFoldDB" id="A0A348G5L4"/>
<evidence type="ECO:0000313" key="4">
    <source>
        <dbReference type="EMBL" id="BBF94847.1"/>
    </source>
</evidence>
<dbReference type="SUPFAM" id="SSF52172">
    <property type="entry name" value="CheY-like"/>
    <property type="match status" value="1"/>
</dbReference>
<feature type="domain" description="AAA" evidence="3">
    <location>
        <begin position="158"/>
        <end position="321"/>
    </location>
</feature>
<keyword evidence="5" id="KW-1185">Reference proteome</keyword>
<dbReference type="Gene3D" id="3.40.50.2300">
    <property type="match status" value="1"/>
</dbReference>
<dbReference type="InterPro" id="IPR027417">
    <property type="entry name" value="P-loop_NTPase"/>
</dbReference>
<protein>
    <submittedName>
        <fullName evidence="4">Pilus assembly protein</fullName>
    </submittedName>
</protein>
<evidence type="ECO:0000313" key="5">
    <source>
        <dbReference type="Proteomes" id="UP000266934"/>
    </source>
</evidence>
<dbReference type="GO" id="GO:0016887">
    <property type="term" value="F:ATP hydrolysis activity"/>
    <property type="evidence" value="ECO:0007669"/>
    <property type="project" value="TreeGrafter"/>
</dbReference>
<dbReference type="EMBL" id="AP018907">
    <property type="protein sequence ID" value="BBF94847.1"/>
    <property type="molecule type" value="Genomic_DNA"/>
</dbReference>
<dbReference type="InterPro" id="IPR011006">
    <property type="entry name" value="CheY-like_superfamily"/>
</dbReference>
<name>A0A348G5L4_9HYPH</name>
<dbReference type="OrthoDB" id="9783172at2"/>
<organism evidence="4 5">
    <name type="scientific">Blastochloris tepida</name>
    <dbReference type="NCBI Taxonomy" id="2233851"/>
    <lineage>
        <taxon>Bacteria</taxon>
        <taxon>Pseudomonadati</taxon>
        <taxon>Pseudomonadota</taxon>
        <taxon>Alphaproteobacteria</taxon>
        <taxon>Hyphomicrobiales</taxon>
        <taxon>Blastochloridaceae</taxon>
        <taxon>Blastochloris</taxon>
    </lineage>
</organism>
<sequence length="425" mass="45575">MTRHLAIAADTPAAAPGDDHIAPVPRVSIQAFCESHEVGAVIAAAAEDRRMAKAHLKVQAGGIAAALEAYRGAPTPNVIIIEHSGSRTELLDGLDRLAECCDLGTKLIVVGRLNDVQLYRELTRRGVSDYLIAPISSLDIVRAVSGVFAAPDAEPVGRTLAVVGAKGGVGSSTVAHNIAWAIARDIVIDTVVVDLDLPFGTAGLDYNQDPPQGVADAIFSPERVDSAFVDRLLSKCADHLSVLAAPATLERTYDIEAEAPDPMLDVLRTSVPWIVLDVPHLWTGWAKRALISADHILIVATPDLASLRNAKNLIDLIRTARPNDRPPYYMLNQVGVPKRPEIRAADFAKALEAQPVVSMPFEPQLFGAAANNGQMIAEVDAKHRATEIFRQLAQTITGKTDPRKSRASTLLTPLLEKMRAKLAKS</sequence>
<evidence type="ECO:0000256" key="1">
    <source>
        <dbReference type="ARBA" id="ARBA00022741"/>
    </source>
</evidence>
<proteinExistence type="predicted"/>
<dbReference type="InterPro" id="IPR025669">
    <property type="entry name" value="AAA_dom"/>
</dbReference>
<dbReference type="KEGG" id="blag:BLTE_35320"/>
<dbReference type="InterPro" id="IPR050625">
    <property type="entry name" value="ParA/MinD_ATPase"/>
</dbReference>
<keyword evidence="1" id="KW-0547">Nucleotide-binding</keyword>
<dbReference type="GO" id="GO:0005524">
    <property type="term" value="F:ATP binding"/>
    <property type="evidence" value="ECO:0007669"/>
    <property type="project" value="UniProtKB-KW"/>
</dbReference>
<dbReference type="RefSeq" id="WP_126401897.1">
    <property type="nucleotide sequence ID" value="NZ_AP018907.1"/>
</dbReference>
<keyword evidence="2" id="KW-0067">ATP-binding</keyword>
<dbReference type="GO" id="GO:0009898">
    <property type="term" value="C:cytoplasmic side of plasma membrane"/>
    <property type="evidence" value="ECO:0007669"/>
    <property type="project" value="TreeGrafter"/>
</dbReference>
<dbReference type="PANTHER" id="PTHR43384">
    <property type="entry name" value="SEPTUM SITE-DETERMINING PROTEIN MIND HOMOLOG, CHLOROPLASTIC-RELATED"/>
    <property type="match status" value="1"/>
</dbReference>
<dbReference type="SUPFAM" id="SSF52540">
    <property type="entry name" value="P-loop containing nucleoside triphosphate hydrolases"/>
    <property type="match status" value="1"/>
</dbReference>
<reference evidence="4 5" key="1">
    <citation type="submission" date="2018-08" db="EMBL/GenBank/DDBJ databases">
        <title>Complete genome sequencing of Blastochloris tepida GI.</title>
        <authorList>
            <person name="Tsukatani Y."/>
            <person name="Mori H."/>
        </authorList>
    </citation>
    <scope>NUCLEOTIDE SEQUENCE [LARGE SCALE GENOMIC DNA]</scope>
    <source>
        <strain evidence="4 5">GI</strain>
    </source>
</reference>
<gene>
    <name evidence="4" type="primary">ctpF</name>
    <name evidence="4" type="ORF">BLTE_35320</name>
</gene>
<evidence type="ECO:0000256" key="2">
    <source>
        <dbReference type="ARBA" id="ARBA00022840"/>
    </source>
</evidence>
<dbReference type="Pfam" id="PF13614">
    <property type="entry name" value="AAA_31"/>
    <property type="match status" value="1"/>
</dbReference>
<dbReference type="Proteomes" id="UP000266934">
    <property type="component" value="Chromosome"/>
</dbReference>
<dbReference type="GO" id="GO:0005829">
    <property type="term" value="C:cytosol"/>
    <property type="evidence" value="ECO:0007669"/>
    <property type="project" value="TreeGrafter"/>
</dbReference>
<dbReference type="GO" id="GO:0051782">
    <property type="term" value="P:negative regulation of cell division"/>
    <property type="evidence" value="ECO:0007669"/>
    <property type="project" value="TreeGrafter"/>
</dbReference>